<feature type="transmembrane region" description="Helical" evidence="1">
    <location>
        <begin position="75"/>
        <end position="105"/>
    </location>
</feature>
<dbReference type="Proteomes" id="UP000199377">
    <property type="component" value="Unassembled WGS sequence"/>
</dbReference>
<accession>A0A1I3F2J8</accession>
<dbReference type="Pfam" id="PF05437">
    <property type="entry name" value="AzlD"/>
    <property type="match status" value="1"/>
</dbReference>
<feature type="transmembrane region" description="Helical" evidence="1">
    <location>
        <begin position="12"/>
        <end position="31"/>
    </location>
</feature>
<dbReference type="RefSeq" id="WP_092859337.1">
    <property type="nucleotide sequence ID" value="NZ_FOQH01000004.1"/>
</dbReference>
<dbReference type="STRING" id="1114924.SAMN05216258_10422"/>
<dbReference type="EMBL" id="FOQH01000004">
    <property type="protein sequence ID" value="SFI05380.1"/>
    <property type="molecule type" value="Genomic_DNA"/>
</dbReference>
<proteinExistence type="predicted"/>
<keyword evidence="1" id="KW-0472">Membrane</keyword>
<feature type="transmembrane region" description="Helical" evidence="1">
    <location>
        <begin position="43"/>
        <end position="63"/>
    </location>
</feature>
<reference evidence="2 3" key="1">
    <citation type="submission" date="2016-10" db="EMBL/GenBank/DDBJ databases">
        <authorList>
            <person name="de Groot N.N."/>
        </authorList>
    </citation>
    <scope>NUCLEOTIDE SEQUENCE [LARGE SCALE GENOMIC DNA]</scope>
    <source>
        <strain evidence="2 3">CGMCC 1.11030</strain>
    </source>
</reference>
<keyword evidence="1" id="KW-1133">Transmembrane helix</keyword>
<protein>
    <submittedName>
        <fullName evidence="2">Branched-chain amino acid transport protein</fullName>
    </submittedName>
</protein>
<keyword evidence="1" id="KW-0812">Transmembrane</keyword>
<dbReference type="AlphaFoldDB" id="A0A1I3F2J8"/>
<gene>
    <name evidence="2" type="ORF">SAMN05216258_10422</name>
</gene>
<evidence type="ECO:0000256" key="1">
    <source>
        <dbReference type="SAM" id="Phobius"/>
    </source>
</evidence>
<evidence type="ECO:0000313" key="2">
    <source>
        <dbReference type="EMBL" id="SFI05380.1"/>
    </source>
</evidence>
<evidence type="ECO:0000313" key="3">
    <source>
        <dbReference type="Proteomes" id="UP000199377"/>
    </source>
</evidence>
<organism evidence="2 3">
    <name type="scientific">Albimonas pacifica</name>
    <dbReference type="NCBI Taxonomy" id="1114924"/>
    <lineage>
        <taxon>Bacteria</taxon>
        <taxon>Pseudomonadati</taxon>
        <taxon>Pseudomonadota</taxon>
        <taxon>Alphaproteobacteria</taxon>
        <taxon>Rhodobacterales</taxon>
        <taxon>Paracoccaceae</taxon>
        <taxon>Albimonas</taxon>
    </lineage>
</organism>
<keyword evidence="3" id="KW-1185">Reference proteome</keyword>
<sequence length="109" mass="11767">MIAVSDATLWAAIAALGVCTYLIRWSFIGLAGGREFPEWAMRLLRYVPVTVLPAMVAPMVVWPRALEGETDPYRILAALTVLLIGAVTGRLLLSIVSGIGLLLLLQTFA</sequence>
<dbReference type="InterPro" id="IPR008407">
    <property type="entry name" value="Brnchd-chn_aa_trnsp_AzlD"/>
</dbReference>
<name>A0A1I3F2J8_9RHOB</name>
<dbReference type="OrthoDB" id="6119856at2"/>